<dbReference type="Pfam" id="PF12771">
    <property type="entry name" value="SusD-like_2"/>
    <property type="match status" value="1"/>
</dbReference>
<evidence type="ECO:0000256" key="1">
    <source>
        <dbReference type="SAM" id="SignalP"/>
    </source>
</evidence>
<gene>
    <name evidence="2" type="ORF">HNQ03_002792</name>
</gene>
<feature type="signal peptide" evidence="1">
    <location>
        <begin position="1"/>
        <end position="22"/>
    </location>
</feature>
<reference evidence="2" key="1">
    <citation type="submission" date="2020-05" db="EMBL/GenBank/DDBJ databases">
        <title>Genomic Encyclopedia of Type Strains, Phase IV (KMG-V): Genome sequencing to study the core and pangenomes of soil and plant-associated prokaryotes.</title>
        <authorList>
            <person name="Whitman W."/>
        </authorList>
    </citation>
    <scope>NUCLEOTIDE SEQUENCE</scope>
    <source>
        <strain evidence="2">16F</strain>
    </source>
</reference>
<dbReference type="InterPro" id="IPR041662">
    <property type="entry name" value="SusD-like_2"/>
</dbReference>
<dbReference type="SUPFAM" id="SSF48452">
    <property type="entry name" value="TPR-like"/>
    <property type="match status" value="1"/>
</dbReference>
<sequence>MKNKYYKTLRNTLLLGSVLLLASCDRYLDINENPNNIHIEEVSPDLLFLGATTQLYRTQANNLNIFGNLMMNGWAGNSYVYGSPYVREFNLNSVDNSFYNAIWDGLYRSMGNYKLIEEYPNANGAQDNYVATSKIMKAFYMQTIVDLYGDAPLSDAFKYQTNLTPKYDDDVAIYHTEIEDLEKAIALIDGVNANAIALTAGTDPVFSGVMADWRSFANTVKLRYLMRMSKLTGAEATYRNAKLAGLSSATFISADVKINPGYNSSTDTQQNPFYGTYIRTSAGSRVGQAVTVSEHQANALNGNPGAGLVLPGNPTNIYDKYTGLVDPRRSRLWTTVSGALKGVRQGALSGEPGAPQSGSNPVSRIGLGITGEPNTGSSAATVAAGSSKSGVIMSLSEIKFMLAEAALTFPTYFSNAQGNFESGITASFTYLGATGSAAYITSANTRAGLGWTGSNAQKLEAIMTQAWIANTSINPIQSFINYNKTGYPYTPLAVTTTKANKPYRLVYPVSEFVANSSNVPNVTSADVFVKNAFTPFWNQ</sequence>
<keyword evidence="1" id="KW-0732">Signal</keyword>
<evidence type="ECO:0000313" key="2">
    <source>
        <dbReference type="EMBL" id="NRS93701.1"/>
    </source>
</evidence>
<accession>A0A8J8G9B4</accession>
<keyword evidence="3" id="KW-1185">Reference proteome</keyword>
<dbReference type="EMBL" id="JABSNO010000026">
    <property type="protein sequence ID" value="NRS93701.1"/>
    <property type="molecule type" value="Genomic_DNA"/>
</dbReference>
<feature type="chain" id="PRO_5035222330" description="SusD-like starch-binding protein associating with outer membrane" evidence="1">
    <location>
        <begin position="23"/>
        <end position="539"/>
    </location>
</feature>
<dbReference type="Proteomes" id="UP000610746">
    <property type="component" value="Unassembled WGS sequence"/>
</dbReference>
<comment type="caution">
    <text evidence="2">The sequence shown here is derived from an EMBL/GenBank/DDBJ whole genome shotgun (WGS) entry which is preliminary data.</text>
</comment>
<dbReference type="AlphaFoldDB" id="A0A8J8G9B4"/>
<dbReference type="RefSeq" id="WP_173780248.1">
    <property type="nucleotide sequence ID" value="NZ_JABSNO010000026.1"/>
</dbReference>
<evidence type="ECO:0008006" key="4">
    <source>
        <dbReference type="Google" id="ProtNLM"/>
    </source>
</evidence>
<proteinExistence type="predicted"/>
<dbReference type="PROSITE" id="PS51257">
    <property type="entry name" value="PROKAR_LIPOPROTEIN"/>
    <property type="match status" value="1"/>
</dbReference>
<evidence type="ECO:0000313" key="3">
    <source>
        <dbReference type="Proteomes" id="UP000610746"/>
    </source>
</evidence>
<dbReference type="InterPro" id="IPR011990">
    <property type="entry name" value="TPR-like_helical_dom_sf"/>
</dbReference>
<organism evidence="2 3">
    <name type="scientific">Frigoriflavimonas asaccharolytica</name>
    <dbReference type="NCBI Taxonomy" id="2735899"/>
    <lineage>
        <taxon>Bacteria</taxon>
        <taxon>Pseudomonadati</taxon>
        <taxon>Bacteroidota</taxon>
        <taxon>Flavobacteriia</taxon>
        <taxon>Flavobacteriales</taxon>
        <taxon>Weeksellaceae</taxon>
        <taxon>Frigoriflavimonas</taxon>
    </lineage>
</organism>
<protein>
    <recommendedName>
        <fullName evidence="4">SusD-like starch-binding protein associating with outer membrane</fullName>
    </recommendedName>
</protein>
<dbReference type="Gene3D" id="1.25.40.390">
    <property type="match status" value="1"/>
</dbReference>
<name>A0A8J8G9B4_9FLAO</name>